<sequence>MDVFKESNPATHGPGGKYGLAQVGALKTRVEGAILFFRRLVLGWAPAKRP</sequence>
<reference evidence="1" key="1">
    <citation type="submission" date="2020-02" db="EMBL/GenBank/DDBJ databases">
        <authorList>
            <person name="Meier V. D."/>
        </authorList>
    </citation>
    <scope>NUCLEOTIDE SEQUENCE</scope>
    <source>
        <strain evidence="1">AVDCRST_MAG19</strain>
    </source>
</reference>
<organism evidence="1">
    <name type="scientific">uncultured Thermomicrobiales bacterium</name>
    <dbReference type="NCBI Taxonomy" id="1645740"/>
    <lineage>
        <taxon>Bacteria</taxon>
        <taxon>Pseudomonadati</taxon>
        <taxon>Thermomicrobiota</taxon>
        <taxon>Thermomicrobia</taxon>
        <taxon>Thermomicrobiales</taxon>
        <taxon>environmental samples</taxon>
    </lineage>
</organism>
<accession>A0A6J4UFN8</accession>
<protein>
    <submittedName>
        <fullName evidence="1">Uncharacterized protein</fullName>
    </submittedName>
</protein>
<name>A0A6J4UFN8_9BACT</name>
<gene>
    <name evidence="1" type="ORF">AVDCRST_MAG19-541</name>
</gene>
<evidence type="ECO:0000313" key="1">
    <source>
        <dbReference type="EMBL" id="CAA9548011.1"/>
    </source>
</evidence>
<dbReference type="EMBL" id="CADCWL010000023">
    <property type="protein sequence ID" value="CAA9548011.1"/>
    <property type="molecule type" value="Genomic_DNA"/>
</dbReference>
<proteinExistence type="predicted"/>
<dbReference type="AlphaFoldDB" id="A0A6J4UFN8"/>